<dbReference type="InterPro" id="IPR011992">
    <property type="entry name" value="EF-hand-dom_pair"/>
</dbReference>
<evidence type="ECO:0000256" key="5">
    <source>
        <dbReference type="SAM" id="MobiDB-lite"/>
    </source>
</evidence>
<keyword evidence="2" id="KW-0677">Repeat</keyword>
<dbReference type="GO" id="GO:0032432">
    <property type="term" value="C:actin filament bundle"/>
    <property type="evidence" value="ECO:0007669"/>
    <property type="project" value="EnsemblFungi"/>
</dbReference>
<reference evidence="8 9" key="1">
    <citation type="journal article" date="2014" name="Genome Announc.">
        <title>Draft genome sequence of the pathogenic fungus Scedosporium apiospermum.</title>
        <authorList>
            <person name="Vandeputte P."/>
            <person name="Ghamrawi S."/>
            <person name="Rechenmann M."/>
            <person name="Iltis A."/>
            <person name="Giraud S."/>
            <person name="Fleury M."/>
            <person name="Thornton C."/>
            <person name="Delhaes L."/>
            <person name="Meyer W."/>
            <person name="Papon N."/>
            <person name="Bouchara J.P."/>
        </authorList>
    </citation>
    <scope>NUCLEOTIDE SEQUENCE [LARGE SCALE GENOMIC DNA]</scope>
    <source>
        <strain evidence="8 9">IHEM 14462</strain>
    </source>
</reference>
<dbReference type="SUPFAM" id="SSF47473">
    <property type="entry name" value="EF-hand"/>
    <property type="match status" value="1"/>
</dbReference>
<evidence type="ECO:0000313" key="9">
    <source>
        <dbReference type="Proteomes" id="UP000028545"/>
    </source>
</evidence>
<dbReference type="FunFam" id="1.10.418.10:FF:000030">
    <property type="entry name" value="Related to alpha-actinin"/>
    <property type="match status" value="1"/>
</dbReference>
<dbReference type="GO" id="GO:0051764">
    <property type="term" value="P:actin crosslink formation"/>
    <property type="evidence" value="ECO:0007669"/>
    <property type="project" value="EnsemblFungi"/>
</dbReference>
<dbReference type="Gene3D" id="1.10.418.10">
    <property type="entry name" value="Calponin-like domain"/>
    <property type="match status" value="2"/>
</dbReference>
<evidence type="ECO:0000256" key="3">
    <source>
        <dbReference type="ARBA" id="ARBA00022837"/>
    </source>
</evidence>
<feature type="compositionally biased region" description="Polar residues" evidence="5">
    <location>
        <begin position="202"/>
        <end position="212"/>
    </location>
</feature>
<dbReference type="Gene3D" id="1.10.238.10">
    <property type="entry name" value="EF-hand"/>
    <property type="match status" value="2"/>
</dbReference>
<dbReference type="KEGG" id="sapo:SAPIO_CDS5744"/>
<evidence type="ECO:0000259" key="7">
    <source>
        <dbReference type="PROSITE" id="PS50222"/>
    </source>
</evidence>
<dbReference type="GO" id="GO:0110085">
    <property type="term" value="C:mitotic actomyosin contractile ring"/>
    <property type="evidence" value="ECO:0007669"/>
    <property type="project" value="EnsemblFungi"/>
</dbReference>
<keyword evidence="4" id="KW-0009">Actin-binding</keyword>
<comment type="caution">
    <text evidence="8">The sequence shown here is derived from an EMBL/GenBank/DDBJ whole genome shotgun (WGS) entry which is preliminary data.</text>
</comment>
<dbReference type="FunFam" id="1.20.58.60:FF:000279">
    <property type="entry name" value="Calponin domain-containing protein"/>
    <property type="match status" value="1"/>
</dbReference>
<dbReference type="InterPro" id="IPR002048">
    <property type="entry name" value="EF_hand_dom"/>
</dbReference>
<evidence type="ECO:0000259" key="6">
    <source>
        <dbReference type="PROSITE" id="PS50021"/>
    </source>
</evidence>
<dbReference type="OMA" id="QQRWITV"/>
<dbReference type="RefSeq" id="XP_016642324.1">
    <property type="nucleotide sequence ID" value="XM_016788008.1"/>
</dbReference>
<gene>
    <name evidence="8" type="ORF">SAPIO_CDS5744</name>
</gene>
<dbReference type="GO" id="GO:0071520">
    <property type="term" value="P:actomyosin contractile ring assembly actin filament bundle convergence"/>
    <property type="evidence" value="ECO:0007669"/>
    <property type="project" value="EnsemblFungi"/>
</dbReference>
<dbReference type="PANTHER" id="PTHR11915">
    <property type="entry name" value="SPECTRIN/FILAMIN RELATED CYTOSKELETAL PROTEIN"/>
    <property type="match status" value="1"/>
</dbReference>
<dbReference type="CDD" id="cd00051">
    <property type="entry name" value="EFh"/>
    <property type="match status" value="1"/>
</dbReference>
<dbReference type="VEuPathDB" id="FungiDB:SAPIO_CDS5744"/>
<dbReference type="GO" id="GO:0051015">
    <property type="term" value="F:actin filament binding"/>
    <property type="evidence" value="ECO:0007669"/>
    <property type="project" value="EnsemblFungi"/>
</dbReference>
<dbReference type="FunFam" id="1.20.58.60:FF:000138">
    <property type="entry name" value="Alpha-actinin, sarcomeric"/>
    <property type="match status" value="1"/>
</dbReference>
<accession>A0A084G5B3</accession>
<name>A0A084G5B3_PSEDA</name>
<dbReference type="InterPro" id="IPR001589">
    <property type="entry name" value="Actinin_actin-bd_CS"/>
</dbReference>
<feature type="region of interest" description="Disordered" evidence="5">
    <location>
        <begin position="128"/>
        <end position="225"/>
    </location>
</feature>
<dbReference type="GeneID" id="27724816"/>
<proteinExistence type="inferred from homology"/>
<feature type="region of interest" description="Disordered" evidence="5">
    <location>
        <begin position="1"/>
        <end position="31"/>
    </location>
</feature>
<evidence type="ECO:0000256" key="2">
    <source>
        <dbReference type="ARBA" id="ARBA00022737"/>
    </source>
</evidence>
<dbReference type="InterPro" id="IPR001715">
    <property type="entry name" value="CH_dom"/>
</dbReference>
<dbReference type="FunFam" id="1.10.418.10:FF:000077">
    <property type="entry name" value="Related to alpha-actinin"/>
    <property type="match status" value="1"/>
</dbReference>
<dbReference type="InterPro" id="IPR036872">
    <property type="entry name" value="CH_dom_sf"/>
</dbReference>
<dbReference type="PROSITE" id="PS00018">
    <property type="entry name" value="EF_HAND_1"/>
    <property type="match status" value="1"/>
</dbReference>
<dbReference type="HOGENOM" id="CLU_005217_0_1_1"/>
<feature type="compositionally biased region" description="Polar residues" evidence="5">
    <location>
        <begin position="152"/>
        <end position="168"/>
    </location>
</feature>
<dbReference type="Pfam" id="PF00307">
    <property type="entry name" value="CH"/>
    <property type="match status" value="2"/>
</dbReference>
<keyword evidence="3" id="KW-0106">Calcium</keyword>
<sequence>MDAYPHHFQHGAEEQPALNTPPSMTGSQHIGPTTALQSASLQPFGLPSNATENEKFPDFCLHQEPVVVDNDNDEHHNYYDPSAHSDPRLVNGQHHHQFISSSIIHPAVAKTIQDPATVRALRTSSIISSAPSEASISTSETSTRAASPTPTYDYTASPNSSPASSQKGSPELHSAPKFASPTPSIPRSRRTKKELNAARVQRSGSYGSQQAPTKDKETTPSKRRRFLSSATGQVDALAAVEPAHEQVLTRMAFAEQQRWITVQQKTFTKWVNTKLEARDLEVKDLVSDLSNGVLLIHLLECLSSESLGRYAAKPKLRVQMFENANLALDFIKSRGIQMTNIGAEDVVDGNRKIILGLIWILISRFTISDINEEGMTAKEGLLLWCQRKTACYDEVEVRDFSGSWNDGLAFCALLDIHRPDLIDYDALDKSDHRGNMQLAFDLAHKEIGIPNLLDVEDVCDVAKPDERSLMTYIAYWFHAFSQMEKVENAGRRVEKFVLNMQGAWEMQSAYERRMRELLKVIREQLVEWQQAKFEGTYADAKAQANHFAAYKRGKKREWVAEKSELATLLGNIKTKLGTYRLRPYEPPAELRLEVMEQEWANLSKTEMTRAQLINETIRDIKNALRKSFADKANDFAMALNTMQLAISGLEGDVEDQLHHVRKLSDNLPPLDQYLDTIAAVDEKCQEANIEENDFTTYTYDELCYELSLVKSSVQKKLAFLENQIVARNMTNLTPIQLEEFESVFRHFDRDDTNSLQELEFSAALASLGLVFSEDEMHDYFLETSKGRDYVTFEQFIRFMVDVTEDQNTAEQVFQSFREVADGKPYVTEMDLRHSLVPDEVIDKLAEFFPRHQGPDLASDRGMPQFDYVSFMEKLIENDADSSSNGRINGFH</sequence>
<feature type="compositionally biased region" description="Low complexity" evidence="5">
    <location>
        <begin position="128"/>
        <end position="151"/>
    </location>
</feature>
<feature type="domain" description="EF-hand" evidence="7">
    <location>
        <begin position="735"/>
        <end position="770"/>
    </location>
</feature>
<dbReference type="PROSITE" id="PS00020">
    <property type="entry name" value="ACTININ_2"/>
    <property type="match status" value="1"/>
</dbReference>
<dbReference type="PROSITE" id="PS50021">
    <property type="entry name" value="CH"/>
    <property type="match status" value="2"/>
</dbReference>
<feature type="domain" description="Calponin-homology (CH)" evidence="6">
    <location>
        <begin position="261"/>
        <end position="366"/>
    </location>
</feature>
<dbReference type="EMBL" id="JOWA01000099">
    <property type="protein sequence ID" value="KEZ42525.1"/>
    <property type="molecule type" value="Genomic_DNA"/>
</dbReference>
<protein>
    <recommendedName>
        <fullName evidence="10">Alpha-actinin-like protein 1</fullName>
    </recommendedName>
</protein>
<dbReference type="GO" id="GO:0005509">
    <property type="term" value="F:calcium ion binding"/>
    <property type="evidence" value="ECO:0007669"/>
    <property type="project" value="InterPro"/>
</dbReference>
<organism evidence="8 9">
    <name type="scientific">Pseudallescheria apiosperma</name>
    <name type="common">Scedosporium apiospermum</name>
    <dbReference type="NCBI Taxonomy" id="563466"/>
    <lineage>
        <taxon>Eukaryota</taxon>
        <taxon>Fungi</taxon>
        <taxon>Dikarya</taxon>
        <taxon>Ascomycota</taxon>
        <taxon>Pezizomycotina</taxon>
        <taxon>Sordariomycetes</taxon>
        <taxon>Hypocreomycetidae</taxon>
        <taxon>Microascales</taxon>
        <taxon>Microascaceae</taxon>
        <taxon>Scedosporium</taxon>
    </lineage>
</organism>
<dbReference type="CDD" id="cd21291">
    <property type="entry name" value="CH_SpAIN1-like_rpt2"/>
    <property type="match status" value="1"/>
</dbReference>
<dbReference type="PROSITE" id="PS50222">
    <property type="entry name" value="EF_HAND_2"/>
    <property type="match status" value="1"/>
</dbReference>
<dbReference type="OrthoDB" id="10017054at2759"/>
<comment type="similarity">
    <text evidence="1">Belongs to the alpha-actinin family.</text>
</comment>
<dbReference type="InterPro" id="IPR018247">
    <property type="entry name" value="EF_Hand_1_Ca_BS"/>
</dbReference>
<dbReference type="GO" id="GO:0051017">
    <property type="term" value="P:actin filament bundle assembly"/>
    <property type="evidence" value="ECO:0007669"/>
    <property type="project" value="EnsemblFungi"/>
</dbReference>
<dbReference type="Pfam" id="PF08726">
    <property type="entry name" value="EFhand_Ca_insen"/>
    <property type="match status" value="1"/>
</dbReference>
<dbReference type="SUPFAM" id="SSF46966">
    <property type="entry name" value="Spectrin repeat"/>
    <property type="match status" value="2"/>
</dbReference>
<dbReference type="InterPro" id="IPR014837">
    <property type="entry name" value="EF-hand_Ca_insen"/>
</dbReference>
<dbReference type="SUPFAM" id="SSF47576">
    <property type="entry name" value="Calponin-homology domain, CH-domain"/>
    <property type="match status" value="1"/>
</dbReference>
<evidence type="ECO:0000313" key="8">
    <source>
        <dbReference type="EMBL" id="KEZ42525.1"/>
    </source>
</evidence>
<dbReference type="Proteomes" id="UP000028545">
    <property type="component" value="Unassembled WGS sequence"/>
</dbReference>
<dbReference type="AlphaFoldDB" id="A0A084G5B3"/>
<dbReference type="FunFam" id="1.10.238.10:FF:000223">
    <property type="entry name" value="Related to alpha-actinin"/>
    <property type="match status" value="1"/>
</dbReference>
<dbReference type="Gene3D" id="1.20.58.60">
    <property type="match status" value="2"/>
</dbReference>
<dbReference type="FunFam" id="1.10.238.10:FF:000097">
    <property type="entry name" value="Alpha-actinin, sarcomeric (F-actin cross linking protein)"/>
    <property type="match status" value="1"/>
</dbReference>
<dbReference type="PROSITE" id="PS00019">
    <property type="entry name" value="ACTININ_1"/>
    <property type="match status" value="1"/>
</dbReference>
<feature type="compositionally biased region" description="Polar residues" evidence="5">
    <location>
        <begin position="17"/>
        <end position="31"/>
    </location>
</feature>
<evidence type="ECO:0000256" key="1">
    <source>
        <dbReference type="ARBA" id="ARBA00010255"/>
    </source>
</evidence>
<evidence type="ECO:0008006" key="10">
    <source>
        <dbReference type="Google" id="ProtNLM"/>
    </source>
</evidence>
<dbReference type="SMART" id="SM01184">
    <property type="entry name" value="efhand_Ca_insen"/>
    <property type="match status" value="1"/>
</dbReference>
<keyword evidence="9" id="KW-1185">Reference proteome</keyword>
<dbReference type="SMART" id="SM00033">
    <property type="entry name" value="CH"/>
    <property type="match status" value="2"/>
</dbReference>
<evidence type="ECO:0000256" key="4">
    <source>
        <dbReference type="ARBA" id="ARBA00023203"/>
    </source>
</evidence>
<feature type="domain" description="Calponin-homology (CH)" evidence="6">
    <location>
        <begin position="375"/>
        <end position="481"/>
    </location>
</feature>